<reference evidence="1" key="1">
    <citation type="submission" date="2014-11" db="EMBL/GenBank/DDBJ databases">
        <authorList>
            <person name="Amaro Gonzalez C."/>
        </authorList>
    </citation>
    <scope>NUCLEOTIDE SEQUENCE</scope>
</reference>
<evidence type="ECO:0000313" key="1">
    <source>
        <dbReference type="EMBL" id="JAH87939.1"/>
    </source>
</evidence>
<dbReference type="EMBL" id="GBXM01020638">
    <property type="protein sequence ID" value="JAH87939.1"/>
    <property type="molecule type" value="Transcribed_RNA"/>
</dbReference>
<sequence>MSGHWVHVLQSKCSTETHQKVVWSFKRRAIILAMKLPSYQSIKSSGLAIKFVLTVPHSEFGKWECRCNL</sequence>
<proteinExistence type="predicted"/>
<protein>
    <submittedName>
        <fullName evidence="1">Uncharacterized protein</fullName>
    </submittedName>
</protein>
<organism evidence="1">
    <name type="scientific">Anguilla anguilla</name>
    <name type="common">European freshwater eel</name>
    <name type="synonym">Muraena anguilla</name>
    <dbReference type="NCBI Taxonomy" id="7936"/>
    <lineage>
        <taxon>Eukaryota</taxon>
        <taxon>Metazoa</taxon>
        <taxon>Chordata</taxon>
        <taxon>Craniata</taxon>
        <taxon>Vertebrata</taxon>
        <taxon>Euteleostomi</taxon>
        <taxon>Actinopterygii</taxon>
        <taxon>Neopterygii</taxon>
        <taxon>Teleostei</taxon>
        <taxon>Anguilliformes</taxon>
        <taxon>Anguillidae</taxon>
        <taxon>Anguilla</taxon>
    </lineage>
</organism>
<reference evidence="1" key="2">
    <citation type="journal article" date="2015" name="Fish Shellfish Immunol.">
        <title>Early steps in the European eel (Anguilla anguilla)-Vibrio vulnificus interaction in the gills: Role of the RtxA13 toxin.</title>
        <authorList>
            <person name="Callol A."/>
            <person name="Pajuelo D."/>
            <person name="Ebbesson L."/>
            <person name="Teles M."/>
            <person name="MacKenzie S."/>
            <person name="Amaro C."/>
        </authorList>
    </citation>
    <scope>NUCLEOTIDE SEQUENCE</scope>
</reference>
<dbReference type="AlphaFoldDB" id="A0A0E9WC21"/>
<name>A0A0E9WC21_ANGAN</name>
<accession>A0A0E9WC21</accession>